<dbReference type="NCBIfam" id="TIGR00341">
    <property type="entry name" value="TIGR00341 family protein"/>
    <property type="match status" value="1"/>
</dbReference>
<feature type="transmembrane region" description="Helical" evidence="1">
    <location>
        <begin position="403"/>
        <end position="423"/>
    </location>
</feature>
<feature type="transmembrane region" description="Helical" evidence="1">
    <location>
        <begin position="530"/>
        <end position="548"/>
    </location>
</feature>
<dbReference type="AlphaFoldDB" id="A0A1W1EEC7"/>
<dbReference type="InterPro" id="IPR017438">
    <property type="entry name" value="ATP-NAD_kinase_N"/>
</dbReference>
<evidence type="ECO:0000256" key="1">
    <source>
        <dbReference type="SAM" id="Phobius"/>
    </source>
</evidence>
<dbReference type="PANTHER" id="PTHR20992:SF9">
    <property type="entry name" value="AT15442P-RELATED"/>
    <property type="match status" value="1"/>
</dbReference>
<name>A0A1W1EEC7_9ZZZZ</name>
<gene>
    <name evidence="2" type="ORF">MNB_SV-5-21</name>
</gene>
<keyword evidence="1" id="KW-0812">Transmembrane</keyword>
<feature type="transmembrane region" description="Helical" evidence="1">
    <location>
        <begin position="435"/>
        <end position="455"/>
    </location>
</feature>
<organism evidence="2">
    <name type="scientific">hydrothermal vent metagenome</name>
    <dbReference type="NCBI Taxonomy" id="652676"/>
    <lineage>
        <taxon>unclassified sequences</taxon>
        <taxon>metagenomes</taxon>
        <taxon>ecological metagenomes</taxon>
    </lineage>
</organism>
<accession>A0A1W1EEC7</accession>
<dbReference type="Gene3D" id="2.60.200.40">
    <property type="match status" value="1"/>
</dbReference>
<proteinExistence type="predicted"/>
<reference evidence="2" key="1">
    <citation type="submission" date="2016-10" db="EMBL/GenBank/DDBJ databases">
        <authorList>
            <person name="de Groot N.N."/>
        </authorList>
    </citation>
    <scope>NUCLEOTIDE SEQUENCE</scope>
</reference>
<dbReference type="InterPro" id="IPR016064">
    <property type="entry name" value="NAD/diacylglycerol_kinase_sf"/>
</dbReference>
<dbReference type="InterPro" id="IPR005240">
    <property type="entry name" value="DUF389"/>
</dbReference>
<dbReference type="SUPFAM" id="SSF111331">
    <property type="entry name" value="NAD kinase/diacylglycerol kinase-like"/>
    <property type="match status" value="1"/>
</dbReference>
<dbReference type="EMBL" id="FPKX01000047">
    <property type="protein sequence ID" value="SFZ98363.1"/>
    <property type="molecule type" value="Genomic_DNA"/>
</dbReference>
<feature type="transmembrane region" description="Helical" evidence="1">
    <location>
        <begin position="493"/>
        <end position="518"/>
    </location>
</feature>
<dbReference type="PANTHER" id="PTHR20992">
    <property type="entry name" value="AT15442P-RELATED"/>
    <property type="match status" value="1"/>
</dbReference>
<protein>
    <submittedName>
        <fullName evidence="2">Putative integral membrane protein</fullName>
    </submittedName>
</protein>
<evidence type="ECO:0000313" key="2">
    <source>
        <dbReference type="EMBL" id="SFZ98363.1"/>
    </source>
</evidence>
<dbReference type="Gene3D" id="3.40.50.10330">
    <property type="entry name" value="Probable inorganic polyphosphate/atp-NAD kinase, domain 1"/>
    <property type="match status" value="1"/>
</dbReference>
<sequence>MILYIYSQESKEFVEKNKGLDVWSSNTQYLPFEELDSLDISTVSHFLVTGFVKEIKKVLHLAYSNNISLGIIPMPEQKELMRTLSLPNKTSEAITLALSKSEKKVDLLFCNETIVLQEVVIGDAPPLDHFDTVLQGKTFFDRVKLFLMTIKKIKTLTHTEMKVTSAKENEMTISAVGVVAVEYNNSTFAAKLLSSKLNAGDGKLLIVILSPRSILQYVGYLFQSLVSYVTPKKLPSSLGYISSSEVTIEPKKDLRIRIDSTESENAPIHLKVEKEVLALSVGDEFWEKQSNIKNTKESFKIDHLPSDEESSLYLGKKIPLFTHASQEQYFNLFTNLREEGKVNSVYITLLILSTMIATFGLFINSSSVVIGAMLLAPLMQPIVSLSMGALRQDETLEVNSAKSIFWGVLAVLITSSFIAYLLPIDRLTSEMSGRLSPTTLDLLVAIVSGISAAYVKSNENILSSLAGVAIAVALVPPLAVAGIGLGWADWHMFIMAFLLFITNLVGIVFAAAFTFLVLGFAPLKVAMRGIFMWLVIVAVVALPLYSSFKQMQTDIHVQKTLSNLTIKLDEHRVKLTHVKLIHRPDMDEIRCEVISSGILSEEEKSVLKEKIVKSIDKEAEIIVTFRYKL</sequence>
<feature type="transmembrane region" description="Helical" evidence="1">
    <location>
        <begin position="345"/>
        <end position="363"/>
    </location>
</feature>
<feature type="transmembrane region" description="Helical" evidence="1">
    <location>
        <begin position="369"/>
        <end position="391"/>
    </location>
</feature>
<keyword evidence="1" id="KW-0472">Membrane</keyword>
<keyword evidence="1" id="KW-1133">Transmembrane helix</keyword>
<dbReference type="Pfam" id="PF04087">
    <property type="entry name" value="DUF389"/>
    <property type="match status" value="1"/>
</dbReference>
<feature type="transmembrane region" description="Helical" evidence="1">
    <location>
        <begin position="462"/>
        <end position="487"/>
    </location>
</feature>